<dbReference type="EMBL" id="PHHC01000078">
    <property type="protein sequence ID" value="PPE04204.1"/>
    <property type="molecule type" value="Genomic_DNA"/>
</dbReference>
<dbReference type="RefSeq" id="WP_243397248.1">
    <property type="nucleotide sequence ID" value="NZ_PHHC01000078.1"/>
</dbReference>
<sequence>MDRRKKTPYPIDLEIVTQTIFFNLWRIIVVKDAEINALADEVDLSYSLDSLLK</sequence>
<gene>
    <name evidence="1" type="ORF">HCUR_00395</name>
</gene>
<organism evidence="1 2">
    <name type="scientific">Holospora curviuscula</name>
    <dbReference type="NCBI Taxonomy" id="1082868"/>
    <lineage>
        <taxon>Bacteria</taxon>
        <taxon>Pseudomonadati</taxon>
        <taxon>Pseudomonadota</taxon>
        <taxon>Alphaproteobacteria</taxon>
        <taxon>Holosporales</taxon>
        <taxon>Holosporaceae</taxon>
        <taxon>Holospora</taxon>
    </lineage>
</organism>
<reference evidence="1 2" key="1">
    <citation type="submission" date="2017-11" db="EMBL/GenBank/DDBJ databases">
        <title>Comparative genomic analysis of Holospora spp., intranuclear symbionts of paramecia.</title>
        <authorList>
            <person name="Garushyants S.K."/>
            <person name="Beliavskaya A."/>
            <person name="Malko D.B."/>
            <person name="Logacheva M.D."/>
            <person name="Rautian M.S."/>
            <person name="Gelfand M.S."/>
        </authorList>
    </citation>
    <scope>NUCLEOTIDE SEQUENCE [LARGE SCALE GENOMIC DNA]</scope>
    <source>
        <strain evidence="2">02AZ16</strain>
    </source>
</reference>
<protein>
    <submittedName>
        <fullName evidence="1">Uncharacterized protein</fullName>
    </submittedName>
</protein>
<name>A0A2S5RA45_9PROT</name>
<dbReference type="Proteomes" id="UP000239425">
    <property type="component" value="Unassembled WGS sequence"/>
</dbReference>
<keyword evidence="2" id="KW-1185">Reference proteome</keyword>
<comment type="caution">
    <text evidence="1">The sequence shown here is derived from an EMBL/GenBank/DDBJ whole genome shotgun (WGS) entry which is preliminary data.</text>
</comment>
<proteinExistence type="predicted"/>
<evidence type="ECO:0000313" key="1">
    <source>
        <dbReference type="EMBL" id="PPE04204.1"/>
    </source>
</evidence>
<accession>A0A2S5RA45</accession>
<evidence type="ECO:0000313" key="2">
    <source>
        <dbReference type="Proteomes" id="UP000239425"/>
    </source>
</evidence>
<dbReference type="AlphaFoldDB" id="A0A2S5RA45"/>